<dbReference type="EMBL" id="REGN01003193">
    <property type="protein sequence ID" value="RNA23949.1"/>
    <property type="molecule type" value="Genomic_DNA"/>
</dbReference>
<evidence type="ECO:0000313" key="3">
    <source>
        <dbReference type="Proteomes" id="UP000276133"/>
    </source>
</evidence>
<name>A0A3M7RKE7_BRAPC</name>
<proteinExistence type="predicted"/>
<keyword evidence="1" id="KW-0812">Transmembrane</keyword>
<keyword evidence="3" id="KW-1185">Reference proteome</keyword>
<dbReference type="AlphaFoldDB" id="A0A3M7RKE7"/>
<accession>A0A3M7RKE7</accession>
<feature type="transmembrane region" description="Helical" evidence="1">
    <location>
        <begin position="51"/>
        <end position="72"/>
    </location>
</feature>
<gene>
    <name evidence="2" type="ORF">BpHYR1_016266</name>
</gene>
<evidence type="ECO:0000256" key="1">
    <source>
        <dbReference type="SAM" id="Phobius"/>
    </source>
</evidence>
<dbReference type="Proteomes" id="UP000276133">
    <property type="component" value="Unassembled WGS sequence"/>
</dbReference>
<keyword evidence="1" id="KW-1133">Transmembrane helix</keyword>
<organism evidence="2 3">
    <name type="scientific">Brachionus plicatilis</name>
    <name type="common">Marine rotifer</name>
    <name type="synonym">Brachionus muelleri</name>
    <dbReference type="NCBI Taxonomy" id="10195"/>
    <lineage>
        <taxon>Eukaryota</taxon>
        <taxon>Metazoa</taxon>
        <taxon>Spiralia</taxon>
        <taxon>Gnathifera</taxon>
        <taxon>Rotifera</taxon>
        <taxon>Eurotatoria</taxon>
        <taxon>Monogononta</taxon>
        <taxon>Pseudotrocha</taxon>
        <taxon>Ploima</taxon>
        <taxon>Brachionidae</taxon>
        <taxon>Brachionus</taxon>
    </lineage>
</organism>
<comment type="caution">
    <text evidence="2">The sequence shown here is derived from an EMBL/GenBank/DDBJ whole genome shotgun (WGS) entry which is preliminary data.</text>
</comment>
<reference evidence="2 3" key="1">
    <citation type="journal article" date="2018" name="Sci. Rep.">
        <title>Genomic signatures of local adaptation to the degree of environmental predictability in rotifers.</title>
        <authorList>
            <person name="Franch-Gras L."/>
            <person name="Hahn C."/>
            <person name="Garcia-Roger E.M."/>
            <person name="Carmona M.J."/>
            <person name="Serra M."/>
            <person name="Gomez A."/>
        </authorList>
    </citation>
    <scope>NUCLEOTIDE SEQUENCE [LARGE SCALE GENOMIC DNA]</scope>
    <source>
        <strain evidence="2">HYR1</strain>
    </source>
</reference>
<keyword evidence="1" id="KW-0472">Membrane</keyword>
<protein>
    <submittedName>
        <fullName evidence="2">Uncharacterized protein</fullName>
    </submittedName>
</protein>
<evidence type="ECO:0000313" key="2">
    <source>
        <dbReference type="EMBL" id="RNA23949.1"/>
    </source>
</evidence>
<sequence length="86" mass="10194">MKIEIYANFINFWQKMFKKMNCSGYLVKYSKSASVPCKKQKYSVFFNFFKIYPIIGNMSLAVDHLIILALMFSPKLFLLSNNFDRE</sequence>